<evidence type="ECO:0000313" key="9">
    <source>
        <dbReference type="EMBL" id="QNN48883.1"/>
    </source>
</evidence>
<dbReference type="PANTHER" id="PTHR12992:SF11">
    <property type="entry name" value="MITOCHONDRIAL COENZYME A DIPHOSPHATASE NUDT8"/>
    <property type="match status" value="1"/>
</dbReference>
<dbReference type="SUPFAM" id="SSF55811">
    <property type="entry name" value="Nudix"/>
    <property type="match status" value="1"/>
</dbReference>
<proteinExistence type="predicted"/>
<dbReference type="Pfam" id="PF00293">
    <property type="entry name" value="NUDIX"/>
    <property type="match status" value="1"/>
</dbReference>
<keyword evidence="6" id="KW-0464">Manganese</keyword>
<dbReference type="PANTHER" id="PTHR12992">
    <property type="entry name" value="NUDIX HYDROLASE"/>
    <property type="match status" value="1"/>
</dbReference>
<evidence type="ECO:0000259" key="8">
    <source>
        <dbReference type="PROSITE" id="PS51462"/>
    </source>
</evidence>
<feature type="domain" description="Nudix hydrolase" evidence="8">
    <location>
        <begin position="35"/>
        <end position="171"/>
    </location>
</feature>
<keyword evidence="4" id="KW-0378">Hydrolase</keyword>
<dbReference type="Proteomes" id="UP000515976">
    <property type="component" value="Chromosome"/>
</dbReference>
<dbReference type="InterPro" id="IPR015797">
    <property type="entry name" value="NUDIX_hydrolase-like_dom_sf"/>
</dbReference>
<comment type="cofactor">
    <cofactor evidence="1">
        <name>Mn(2+)</name>
        <dbReference type="ChEBI" id="CHEBI:29035"/>
    </cofactor>
</comment>
<feature type="region of interest" description="Disordered" evidence="7">
    <location>
        <begin position="62"/>
        <end position="83"/>
    </location>
</feature>
<dbReference type="AlphaFoldDB" id="A0A7G9QZV8"/>
<protein>
    <submittedName>
        <fullName evidence="9">CoA pyrophosphatase</fullName>
    </submittedName>
</protein>
<evidence type="ECO:0000313" key="10">
    <source>
        <dbReference type="Proteomes" id="UP000515976"/>
    </source>
</evidence>
<dbReference type="PROSITE" id="PS51462">
    <property type="entry name" value="NUDIX"/>
    <property type="match status" value="1"/>
</dbReference>
<keyword evidence="3" id="KW-0479">Metal-binding</keyword>
<dbReference type="EMBL" id="CP060712">
    <property type="protein sequence ID" value="QNN48883.1"/>
    <property type="molecule type" value="Genomic_DNA"/>
</dbReference>
<name>A0A7G9QZV8_9MICO</name>
<evidence type="ECO:0000256" key="7">
    <source>
        <dbReference type="SAM" id="MobiDB-lite"/>
    </source>
</evidence>
<evidence type="ECO:0000256" key="6">
    <source>
        <dbReference type="ARBA" id="ARBA00023211"/>
    </source>
</evidence>
<dbReference type="InterPro" id="IPR045121">
    <property type="entry name" value="CoAse"/>
</dbReference>
<dbReference type="KEGG" id="pei:H9L10_11435"/>
<evidence type="ECO:0000256" key="4">
    <source>
        <dbReference type="ARBA" id="ARBA00022801"/>
    </source>
</evidence>
<keyword evidence="10" id="KW-1185">Reference proteome</keyword>
<dbReference type="Gene3D" id="3.90.79.10">
    <property type="entry name" value="Nucleoside Triphosphate Pyrophosphohydrolase"/>
    <property type="match status" value="1"/>
</dbReference>
<organism evidence="9 10">
    <name type="scientific">Phycicoccus endophyticus</name>
    <dbReference type="NCBI Taxonomy" id="1690220"/>
    <lineage>
        <taxon>Bacteria</taxon>
        <taxon>Bacillati</taxon>
        <taxon>Actinomycetota</taxon>
        <taxon>Actinomycetes</taxon>
        <taxon>Micrococcales</taxon>
        <taxon>Intrasporangiaceae</taxon>
        <taxon>Phycicoccus</taxon>
    </lineage>
</organism>
<gene>
    <name evidence="9" type="ORF">H9L10_11435</name>
</gene>
<evidence type="ECO:0000256" key="3">
    <source>
        <dbReference type="ARBA" id="ARBA00022723"/>
    </source>
</evidence>
<dbReference type="GO" id="GO:0010945">
    <property type="term" value="F:coenzyme A diphosphatase activity"/>
    <property type="evidence" value="ECO:0007669"/>
    <property type="project" value="InterPro"/>
</dbReference>
<reference evidence="9 10" key="1">
    <citation type="submission" date="2020-08" db="EMBL/GenBank/DDBJ databases">
        <title>Genome sequence of Phycicoccus endophyticus JCM 31784T.</title>
        <authorList>
            <person name="Hyun D.-W."/>
            <person name="Bae J.-W."/>
        </authorList>
    </citation>
    <scope>NUCLEOTIDE SEQUENCE [LARGE SCALE GENOMIC DNA]</scope>
    <source>
        <strain evidence="9 10">JCM 31784</strain>
    </source>
</reference>
<dbReference type="InterPro" id="IPR000086">
    <property type="entry name" value="NUDIX_hydrolase_dom"/>
</dbReference>
<comment type="cofactor">
    <cofactor evidence="2">
        <name>Mg(2+)</name>
        <dbReference type="ChEBI" id="CHEBI:18420"/>
    </cofactor>
</comment>
<keyword evidence="5" id="KW-0460">Magnesium</keyword>
<evidence type="ECO:0000256" key="2">
    <source>
        <dbReference type="ARBA" id="ARBA00001946"/>
    </source>
</evidence>
<sequence>MTGMTPAPDWLTRLAARPDVGEHPWFAAHPVPAGGARRSAVLVLFGPGTGAGPDVVLTERSRGLRSHPGQVSFPGGRLDPGDDGPVDAALREAHEEVGLDRSQVEVLAELPTLHLAPSESAVTPVLAWWERPGRVGVVDRAEVARVDRVPLAELVAAERRFTTVFGPYRGPGFEVGDLFVWGFTAMLLDALLDLAGLAGPWDVSLERGLPERVRSPWMRGLDPSAETP</sequence>
<evidence type="ECO:0000256" key="1">
    <source>
        <dbReference type="ARBA" id="ARBA00001936"/>
    </source>
</evidence>
<dbReference type="CDD" id="cd03426">
    <property type="entry name" value="NUDIX_CoAse_Nudt7"/>
    <property type="match status" value="1"/>
</dbReference>
<evidence type="ECO:0000256" key="5">
    <source>
        <dbReference type="ARBA" id="ARBA00022842"/>
    </source>
</evidence>
<accession>A0A7G9QZV8</accession>
<dbReference type="GO" id="GO:0046872">
    <property type="term" value="F:metal ion binding"/>
    <property type="evidence" value="ECO:0007669"/>
    <property type="project" value="UniProtKB-KW"/>
</dbReference>